<dbReference type="Proteomes" id="UP000285744">
    <property type="component" value="Unassembled WGS sequence"/>
</dbReference>
<reference evidence="3 4" key="1">
    <citation type="journal article" date="2018" name="Int. J. Syst. Evol. Microbiol.">
        <title>Micromonospora globbae sp. nov., an endophytic actinomycete isolated from roots of Globba winitii C. H. Wright.</title>
        <authorList>
            <person name="Kuncharoen N."/>
            <person name="Pittayakhajonwut P."/>
            <person name="Tanasupawat S."/>
        </authorList>
    </citation>
    <scope>NUCLEOTIDE SEQUENCE [LARGE SCALE GENOMIC DNA]</scope>
    <source>
        <strain evidence="3 4">WPS1-2</strain>
    </source>
</reference>
<dbReference type="InterPro" id="IPR052523">
    <property type="entry name" value="Trichothecene_AcTrans"/>
</dbReference>
<evidence type="ECO:0000256" key="1">
    <source>
        <dbReference type="SAM" id="MobiDB-lite"/>
    </source>
</evidence>
<dbReference type="AlphaFoldDB" id="A0A420EW11"/>
<evidence type="ECO:0000313" key="4">
    <source>
        <dbReference type="Proteomes" id="UP000285744"/>
    </source>
</evidence>
<accession>A0A420EW11</accession>
<proteinExistence type="predicted"/>
<sequence>MPHSAHRGPTNRPLPSFRHRTRRDESTPRAVGRTASIEGANPPDGPRSAVSPTLAVRARRAVPADVDALVPAYLAAFADEAVLSWVVPDPTDRAARTASLFRDLLHAAVHDGQVIVAELPGGTLAGMSVWQRPVDATSPPAPATRPTAAALDGLPGRRLATVTDTVAAHRPKEPHLYLASIGVRPDLRGCGAGGVILAEGLRTADADGLPTYLEASTGRSRRLYLRHGFHDHGRPLALPDGGPVLWPMWRPARPGGA</sequence>
<dbReference type="Gene3D" id="3.40.630.30">
    <property type="match status" value="1"/>
</dbReference>
<feature type="domain" description="N-acetyltransferase" evidence="2">
    <location>
        <begin position="99"/>
        <end position="253"/>
    </location>
</feature>
<organism evidence="3 4">
    <name type="scientific">Micromonospora globbae</name>
    <dbReference type="NCBI Taxonomy" id="1894969"/>
    <lineage>
        <taxon>Bacteria</taxon>
        <taxon>Bacillati</taxon>
        <taxon>Actinomycetota</taxon>
        <taxon>Actinomycetes</taxon>
        <taxon>Micromonosporales</taxon>
        <taxon>Micromonosporaceae</taxon>
        <taxon>Micromonospora</taxon>
    </lineage>
</organism>
<dbReference type="InterPro" id="IPR000182">
    <property type="entry name" value="GNAT_dom"/>
</dbReference>
<dbReference type="Pfam" id="PF00583">
    <property type="entry name" value="Acetyltransf_1"/>
    <property type="match status" value="1"/>
</dbReference>
<dbReference type="SUPFAM" id="SSF55729">
    <property type="entry name" value="Acyl-CoA N-acyltransferases (Nat)"/>
    <property type="match status" value="1"/>
</dbReference>
<dbReference type="PANTHER" id="PTHR42791:SF1">
    <property type="entry name" value="N-ACETYLTRANSFERASE DOMAIN-CONTAINING PROTEIN"/>
    <property type="match status" value="1"/>
</dbReference>
<keyword evidence="3" id="KW-0808">Transferase</keyword>
<gene>
    <name evidence="3" type="ORF">D7I43_24075</name>
</gene>
<dbReference type="GO" id="GO:0016747">
    <property type="term" value="F:acyltransferase activity, transferring groups other than amino-acyl groups"/>
    <property type="evidence" value="ECO:0007669"/>
    <property type="project" value="InterPro"/>
</dbReference>
<dbReference type="EMBL" id="RAQQ01000019">
    <property type="protein sequence ID" value="RKF24922.1"/>
    <property type="molecule type" value="Genomic_DNA"/>
</dbReference>
<evidence type="ECO:0000259" key="2">
    <source>
        <dbReference type="PROSITE" id="PS51186"/>
    </source>
</evidence>
<dbReference type="PROSITE" id="PS51186">
    <property type="entry name" value="GNAT"/>
    <property type="match status" value="1"/>
</dbReference>
<comment type="caution">
    <text evidence="3">The sequence shown here is derived from an EMBL/GenBank/DDBJ whole genome shotgun (WGS) entry which is preliminary data.</text>
</comment>
<evidence type="ECO:0000313" key="3">
    <source>
        <dbReference type="EMBL" id="RKF24922.1"/>
    </source>
</evidence>
<name>A0A420EW11_9ACTN</name>
<dbReference type="PANTHER" id="PTHR42791">
    <property type="entry name" value="GNAT FAMILY ACETYLTRANSFERASE"/>
    <property type="match status" value="1"/>
</dbReference>
<protein>
    <submittedName>
        <fullName evidence="3">GNAT family N-acetyltransferase</fullName>
    </submittedName>
</protein>
<feature type="region of interest" description="Disordered" evidence="1">
    <location>
        <begin position="1"/>
        <end position="50"/>
    </location>
</feature>
<dbReference type="InterPro" id="IPR016181">
    <property type="entry name" value="Acyl_CoA_acyltransferase"/>
</dbReference>